<proteinExistence type="inferred from homology"/>
<keyword evidence="6" id="KW-1185">Reference proteome</keyword>
<dbReference type="RefSeq" id="WP_052431785.1">
    <property type="nucleotide sequence ID" value="NZ_JRYR02000001.1"/>
</dbReference>
<comment type="similarity">
    <text evidence="1">Belongs to the P-Pant transferase superfamily. Gsp/Sfp/HetI/AcpT family.</text>
</comment>
<dbReference type="EMBL" id="JRYR02000001">
    <property type="protein sequence ID" value="OHX66113.1"/>
    <property type="molecule type" value="Genomic_DNA"/>
</dbReference>
<comment type="caution">
    <text evidence="5">The sequence shown here is derived from an EMBL/GenBank/DDBJ whole genome shotgun (WGS) entry which is preliminary data.</text>
</comment>
<name>A0A1S1YYV6_FLAPC</name>
<dbReference type="AlphaFoldDB" id="A0A1S1YYV6"/>
<dbReference type="GO" id="GO:0019878">
    <property type="term" value="P:lysine biosynthetic process via aminoadipic acid"/>
    <property type="evidence" value="ECO:0007669"/>
    <property type="project" value="TreeGrafter"/>
</dbReference>
<dbReference type="GO" id="GO:0005829">
    <property type="term" value="C:cytosol"/>
    <property type="evidence" value="ECO:0007669"/>
    <property type="project" value="TreeGrafter"/>
</dbReference>
<feature type="domain" description="4'-phosphopantetheinyl transferase N-terminal" evidence="4">
    <location>
        <begin position="16"/>
        <end position="100"/>
    </location>
</feature>
<dbReference type="PANTHER" id="PTHR12215:SF10">
    <property type="entry name" value="L-AMINOADIPATE-SEMIALDEHYDE DEHYDROGENASE-PHOSPHOPANTETHEINYL TRANSFERASE"/>
    <property type="match status" value="1"/>
</dbReference>
<evidence type="ECO:0000313" key="6">
    <source>
        <dbReference type="Proteomes" id="UP000179797"/>
    </source>
</evidence>
<dbReference type="InterPro" id="IPR037143">
    <property type="entry name" value="4-PPantetheinyl_Trfase_dom_sf"/>
</dbReference>
<dbReference type="GO" id="GO:0000287">
    <property type="term" value="F:magnesium ion binding"/>
    <property type="evidence" value="ECO:0007669"/>
    <property type="project" value="InterPro"/>
</dbReference>
<reference evidence="5 6" key="1">
    <citation type="journal article" date="2012" name="Int. J. Syst. Evol. Microbiol.">
        <title>Flammeovirga pacifica sp. nov., isolated from deep-sea sediment.</title>
        <authorList>
            <person name="Xu H."/>
            <person name="Fu Y."/>
            <person name="Yang N."/>
            <person name="Ding Z."/>
            <person name="Lai Q."/>
            <person name="Zeng R."/>
        </authorList>
    </citation>
    <scope>NUCLEOTIDE SEQUENCE [LARGE SCALE GENOMIC DNA]</scope>
    <source>
        <strain evidence="6">DSM 24597 / LMG 26175 / WPAGA1</strain>
    </source>
</reference>
<dbReference type="STRING" id="915059.NH26_06995"/>
<accession>A0A1S1YYV6</accession>
<dbReference type="PANTHER" id="PTHR12215">
    <property type="entry name" value="PHOSPHOPANTETHEINE TRANSFERASE"/>
    <property type="match status" value="1"/>
</dbReference>
<evidence type="ECO:0000259" key="3">
    <source>
        <dbReference type="Pfam" id="PF01648"/>
    </source>
</evidence>
<dbReference type="Proteomes" id="UP000179797">
    <property type="component" value="Unassembled WGS sequence"/>
</dbReference>
<evidence type="ECO:0000259" key="4">
    <source>
        <dbReference type="Pfam" id="PF22624"/>
    </source>
</evidence>
<evidence type="ECO:0000313" key="5">
    <source>
        <dbReference type="EMBL" id="OHX66113.1"/>
    </source>
</evidence>
<dbReference type="InterPro" id="IPR055066">
    <property type="entry name" value="AASDHPPT_N"/>
</dbReference>
<dbReference type="InterPro" id="IPR008278">
    <property type="entry name" value="4-PPantetheinyl_Trfase_dom"/>
</dbReference>
<feature type="domain" description="4'-phosphopantetheinyl transferase" evidence="3">
    <location>
        <begin position="105"/>
        <end position="203"/>
    </location>
</feature>
<gene>
    <name evidence="5" type="ORF">NH26_06995</name>
</gene>
<dbReference type="OrthoDB" id="9808281at2"/>
<evidence type="ECO:0000256" key="1">
    <source>
        <dbReference type="ARBA" id="ARBA00010990"/>
    </source>
</evidence>
<dbReference type="Pfam" id="PF22624">
    <property type="entry name" value="AASDHPPT_N"/>
    <property type="match status" value="1"/>
</dbReference>
<dbReference type="InterPro" id="IPR050559">
    <property type="entry name" value="P-Pant_transferase_sf"/>
</dbReference>
<dbReference type="Gene3D" id="3.90.470.20">
    <property type="entry name" value="4'-phosphopantetheinyl transferase domain"/>
    <property type="match status" value="2"/>
</dbReference>
<sequence>MINKKYDLYTSAEDSIKGDLSLLDGDERKRYKRFLTDQKREEFLLGRTFLKHCLSKHLNVSPKQISFSYTLNGKPYLSSIYGNEIFFNLSHSSGYFVVAVAKKEIGVDMEPITSLDEKKLKWFLSPQELQEVQSISDTNKRKMALFQLFTMKEAFIKATDKNYLLSDFSFWFVGNEWKLQLQNQNNWTFDIKTIGNEVAIAICYQP</sequence>
<keyword evidence="2" id="KW-0808">Transferase</keyword>
<evidence type="ECO:0000256" key="2">
    <source>
        <dbReference type="ARBA" id="ARBA00022679"/>
    </source>
</evidence>
<organism evidence="5 6">
    <name type="scientific">Flammeovirga pacifica</name>
    <dbReference type="NCBI Taxonomy" id="915059"/>
    <lineage>
        <taxon>Bacteria</taxon>
        <taxon>Pseudomonadati</taxon>
        <taxon>Bacteroidota</taxon>
        <taxon>Cytophagia</taxon>
        <taxon>Cytophagales</taxon>
        <taxon>Flammeovirgaceae</taxon>
        <taxon>Flammeovirga</taxon>
    </lineage>
</organism>
<dbReference type="SUPFAM" id="SSF56214">
    <property type="entry name" value="4'-phosphopantetheinyl transferase"/>
    <property type="match status" value="2"/>
</dbReference>
<dbReference type="GO" id="GO:0008897">
    <property type="term" value="F:holo-[acyl-carrier-protein] synthase activity"/>
    <property type="evidence" value="ECO:0007669"/>
    <property type="project" value="InterPro"/>
</dbReference>
<protein>
    <submittedName>
        <fullName evidence="5">Uncharacterized protein</fullName>
    </submittedName>
</protein>
<dbReference type="Pfam" id="PF01648">
    <property type="entry name" value="ACPS"/>
    <property type="match status" value="1"/>
</dbReference>